<feature type="region of interest" description="Disordered" evidence="1">
    <location>
        <begin position="27"/>
        <end position="102"/>
    </location>
</feature>
<feature type="compositionally biased region" description="Basic and acidic residues" evidence="1">
    <location>
        <begin position="50"/>
        <end position="90"/>
    </location>
</feature>
<sequence>MDGAWRVQLRLLTKLNQPCVPACCSPRHPHAKGTCPQRHTAHLVPSESPLSRRDASRSEGRLSVAEHKGSGLSLRHMDPRDRRNPRDRRPPGPRVQSRCLHV</sequence>
<reference evidence="2" key="1">
    <citation type="submission" date="2020-03" db="EMBL/GenBank/DDBJ databases">
        <authorList>
            <person name="Weist P."/>
        </authorList>
    </citation>
    <scope>NUCLEOTIDE SEQUENCE</scope>
</reference>
<name>A0A9N7Z2G8_PLEPL</name>
<gene>
    <name evidence="2" type="ORF">PLEPLA_LOCUS40988</name>
</gene>
<comment type="caution">
    <text evidence="2">The sequence shown here is derived from an EMBL/GenBank/DDBJ whole genome shotgun (WGS) entry which is preliminary data.</text>
</comment>
<evidence type="ECO:0000313" key="3">
    <source>
        <dbReference type="Proteomes" id="UP001153269"/>
    </source>
</evidence>
<evidence type="ECO:0000313" key="2">
    <source>
        <dbReference type="EMBL" id="CAB1453238.1"/>
    </source>
</evidence>
<proteinExistence type="predicted"/>
<keyword evidence="3" id="KW-1185">Reference proteome</keyword>
<dbReference type="AlphaFoldDB" id="A0A9N7Z2G8"/>
<dbReference type="EMBL" id="CADEAL010004162">
    <property type="protein sequence ID" value="CAB1453238.1"/>
    <property type="molecule type" value="Genomic_DNA"/>
</dbReference>
<dbReference type="Proteomes" id="UP001153269">
    <property type="component" value="Unassembled WGS sequence"/>
</dbReference>
<protein>
    <submittedName>
        <fullName evidence="2">Uncharacterized protein</fullName>
    </submittedName>
</protein>
<organism evidence="2 3">
    <name type="scientific">Pleuronectes platessa</name>
    <name type="common">European plaice</name>
    <dbReference type="NCBI Taxonomy" id="8262"/>
    <lineage>
        <taxon>Eukaryota</taxon>
        <taxon>Metazoa</taxon>
        <taxon>Chordata</taxon>
        <taxon>Craniata</taxon>
        <taxon>Vertebrata</taxon>
        <taxon>Euteleostomi</taxon>
        <taxon>Actinopterygii</taxon>
        <taxon>Neopterygii</taxon>
        <taxon>Teleostei</taxon>
        <taxon>Neoteleostei</taxon>
        <taxon>Acanthomorphata</taxon>
        <taxon>Carangaria</taxon>
        <taxon>Pleuronectiformes</taxon>
        <taxon>Pleuronectoidei</taxon>
        <taxon>Pleuronectidae</taxon>
        <taxon>Pleuronectes</taxon>
    </lineage>
</organism>
<evidence type="ECO:0000256" key="1">
    <source>
        <dbReference type="SAM" id="MobiDB-lite"/>
    </source>
</evidence>
<accession>A0A9N7Z2G8</accession>